<sequence>MKFKLGYEEVDLSFENAYCIGYSGRNIEKTKEHIAELKELGVPEPNSVPEIYPLDPLLFRQNNSISIIGDKSSGEAEIVIIFNGDKRYVTLGSDHTDRELETVSIHKSKQLCAKPIASTVWNFADVHEHWDELELRSFVFVDGDWELYQEDKVSSILPYKDLIDSLNKDGAHLKNAVVYCGTVPLVRGFKYPNAFKAELVDPSNNKSIRLEYEVKKL</sequence>
<accession>A0A9X4L6X2</accession>
<dbReference type="Proteomes" id="UP001152302">
    <property type="component" value="Unassembled WGS sequence"/>
</dbReference>
<evidence type="ECO:0000313" key="2">
    <source>
        <dbReference type="Proteomes" id="UP001152302"/>
    </source>
</evidence>
<comment type="caution">
    <text evidence="1">The sequence shown here is derived from an EMBL/GenBank/DDBJ whole genome shotgun (WGS) entry which is preliminary data.</text>
</comment>
<dbReference type="RefSeq" id="WP_277580249.1">
    <property type="nucleotide sequence ID" value="NZ_JAMBPV010000001.1"/>
</dbReference>
<proteinExistence type="predicted"/>
<dbReference type="AlphaFoldDB" id="A0A9X4L6X2"/>
<dbReference type="InterPro" id="IPR021269">
    <property type="entry name" value="DUF2848"/>
</dbReference>
<reference evidence="1" key="1">
    <citation type="submission" date="2022-05" db="EMBL/GenBank/DDBJ databases">
        <title>Comparative genomics of Staphylococcus equorum isolates.</title>
        <authorList>
            <person name="Luelf R.H."/>
        </authorList>
    </citation>
    <scope>NUCLEOTIDE SEQUENCE</scope>
    <source>
        <strain evidence="1">TMW 2.2343</strain>
    </source>
</reference>
<dbReference type="Pfam" id="PF11010">
    <property type="entry name" value="DUF2848"/>
    <property type="match status" value="1"/>
</dbReference>
<gene>
    <name evidence="1" type="ORF">M4L21_01690</name>
</gene>
<organism evidence="1 2">
    <name type="scientific">Staphylococcus equorum</name>
    <dbReference type="NCBI Taxonomy" id="246432"/>
    <lineage>
        <taxon>Bacteria</taxon>
        <taxon>Bacillati</taxon>
        <taxon>Bacillota</taxon>
        <taxon>Bacilli</taxon>
        <taxon>Bacillales</taxon>
        <taxon>Staphylococcaceae</taxon>
        <taxon>Staphylococcus</taxon>
    </lineage>
</organism>
<dbReference type="EMBL" id="JAMBPX010000001">
    <property type="protein sequence ID" value="MDG0858022.1"/>
    <property type="molecule type" value="Genomic_DNA"/>
</dbReference>
<name>A0A9X4L6X2_9STAP</name>
<protein>
    <submittedName>
        <fullName evidence="1">DUF2848 domain-containing protein</fullName>
    </submittedName>
</protein>
<evidence type="ECO:0000313" key="1">
    <source>
        <dbReference type="EMBL" id="MDG0858022.1"/>
    </source>
</evidence>